<keyword evidence="3" id="KW-0031">Aminopeptidase</keyword>
<dbReference type="PANTHER" id="PTHR28570:SF3">
    <property type="entry name" value="ASPARTYL AMINOPEPTIDASE"/>
    <property type="match status" value="1"/>
</dbReference>
<keyword evidence="4" id="KW-1185">Reference proteome</keyword>
<evidence type="ECO:0000256" key="1">
    <source>
        <dbReference type="ARBA" id="ARBA00001335"/>
    </source>
</evidence>
<dbReference type="PANTHER" id="PTHR28570">
    <property type="entry name" value="ASPARTYL AMINOPEPTIDASE"/>
    <property type="match status" value="1"/>
</dbReference>
<dbReference type="GO" id="GO:0004177">
    <property type="term" value="F:aminopeptidase activity"/>
    <property type="evidence" value="ECO:0007669"/>
    <property type="project" value="UniProtKB-KW"/>
</dbReference>
<dbReference type="GO" id="GO:0006508">
    <property type="term" value="P:proteolysis"/>
    <property type="evidence" value="ECO:0007669"/>
    <property type="project" value="InterPro"/>
</dbReference>
<dbReference type="SUPFAM" id="SSF53187">
    <property type="entry name" value="Zn-dependent exopeptidases"/>
    <property type="match status" value="1"/>
</dbReference>
<dbReference type="EC" id="3.4.11.21" evidence="2"/>
<dbReference type="AlphaFoldDB" id="A0A2J7ZQK6"/>
<comment type="caution">
    <text evidence="3">The sequence shown here is derived from an EMBL/GenBank/DDBJ whole genome shotgun (WGS) entry which is preliminary data.</text>
</comment>
<dbReference type="GO" id="GO:0008270">
    <property type="term" value="F:zinc ion binding"/>
    <property type="evidence" value="ECO:0007669"/>
    <property type="project" value="InterPro"/>
</dbReference>
<reference evidence="3 4" key="1">
    <citation type="journal article" date="2017" name="Mol. Biol. Evol.">
        <title>The 4-celled Tetrabaena socialis nuclear genome reveals the essential components for genetic control of cell number at the origin of multicellularity in the volvocine lineage.</title>
        <authorList>
            <person name="Featherston J."/>
            <person name="Arakaki Y."/>
            <person name="Hanschen E.R."/>
            <person name="Ferris P.J."/>
            <person name="Michod R.E."/>
            <person name="Olson B.J.S.C."/>
            <person name="Nozaki H."/>
            <person name="Durand P.M."/>
        </authorList>
    </citation>
    <scope>NUCLEOTIDE SEQUENCE [LARGE SCALE GENOMIC DNA]</scope>
    <source>
        <strain evidence="3 4">NIES-571</strain>
    </source>
</reference>
<evidence type="ECO:0000313" key="3">
    <source>
        <dbReference type="EMBL" id="PNH02554.1"/>
    </source>
</evidence>
<dbReference type="EMBL" id="PGGS01000633">
    <property type="protein sequence ID" value="PNH02554.1"/>
    <property type="molecule type" value="Genomic_DNA"/>
</dbReference>
<dbReference type="InterPro" id="IPR001948">
    <property type="entry name" value="Peptidase_M18"/>
</dbReference>
<dbReference type="OrthoDB" id="1733841at2759"/>
<name>A0A2J7ZQK6_9CHLO</name>
<keyword evidence="3" id="KW-0378">Hydrolase</keyword>
<feature type="non-terminal residue" evidence="3">
    <location>
        <position position="1"/>
    </location>
</feature>
<keyword evidence="3" id="KW-0645">Protease</keyword>
<accession>A0A2J7ZQK6</accession>
<evidence type="ECO:0000256" key="2">
    <source>
        <dbReference type="ARBA" id="ARBA00011965"/>
    </source>
</evidence>
<organism evidence="3 4">
    <name type="scientific">Tetrabaena socialis</name>
    <dbReference type="NCBI Taxonomy" id="47790"/>
    <lineage>
        <taxon>Eukaryota</taxon>
        <taxon>Viridiplantae</taxon>
        <taxon>Chlorophyta</taxon>
        <taxon>core chlorophytes</taxon>
        <taxon>Chlorophyceae</taxon>
        <taxon>CS clade</taxon>
        <taxon>Chlamydomonadales</taxon>
        <taxon>Tetrabaenaceae</taxon>
        <taxon>Tetrabaena</taxon>
    </lineage>
</organism>
<proteinExistence type="predicted"/>
<evidence type="ECO:0000313" key="4">
    <source>
        <dbReference type="Proteomes" id="UP000236333"/>
    </source>
</evidence>
<gene>
    <name evidence="3" type="ORF">TSOC_011453</name>
</gene>
<comment type="catalytic activity">
    <reaction evidence="1">
        <text>Release of an N-terminal aspartate or glutamate from a peptide, with a preference for aspartate.</text>
        <dbReference type="EC" id="3.4.11.21"/>
    </reaction>
</comment>
<dbReference type="Gene3D" id="3.40.630.10">
    <property type="entry name" value="Zn peptidases"/>
    <property type="match status" value="1"/>
</dbReference>
<sequence>ALIDATPDEASLAEETGVRSVALFDHEEVGSESAQGAGGPVMRDTITRVASALAGGQEAESFGASRPAAARAASAMASSARELRASWEVTARSCTHEFARCKAAVRPIRYVSAGVRAV</sequence>
<dbReference type="Proteomes" id="UP000236333">
    <property type="component" value="Unassembled WGS sequence"/>
</dbReference>
<protein>
    <recommendedName>
        <fullName evidence="2">aspartyl aminopeptidase</fullName>
        <ecNumber evidence="2">3.4.11.21</ecNumber>
    </recommendedName>
</protein>
<dbReference type="Pfam" id="PF02127">
    <property type="entry name" value="Peptidase_M18"/>
    <property type="match status" value="1"/>
</dbReference>